<dbReference type="InterPro" id="IPR003018">
    <property type="entry name" value="GAF"/>
</dbReference>
<dbReference type="Pfam" id="PF25601">
    <property type="entry name" value="AAA_lid_14"/>
    <property type="match status" value="1"/>
</dbReference>
<dbReference type="SUPFAM" id="SSF55785">
    <property type="entry name" value="PYP-like sensor domain (PAS domain)"/>
    <property type="match status" value="1"/>
</dbReference>
<dbReference type="Pfam" id="PF02954">
    <property type="entry name" value="HTH_8"/>
    <property type="match status" value="1"/>
</dbReference>
<dbReference type="InterPro" id="IPR029016">
    <property type="entry name" value="GAF-like_dom_sf"/>
</dbReference>
<dbReference type="PRINTS" id="PR01590">
    <property type="entry name" value="HTHFIS"/>
</dbReference>
<keyword evidence="1" id="KW-0547">Nucleotide-binding</keyword>
<dbReference type="FunFam" id="3.40.50.300:FF:000006">
    <property type="entry name" value="DNA-binding transcriptional regulator NtrC"/>
    <property type="match status" value="1"/>
</dbReference>
<dbReference type="AlphaFoldDB" id="A0A9D7DZ15"/>
<protein>
    <submittedName>
        <fullName evidence="8">Sigma-54-dependent Fis family transcriptional regulator</fullName>
    </submittedName>
</protein>
<keyword evidence="2" id="KW-0067">ATP-binding</keyword>
<dbReference type="EMBL" id="JADJEV010000003">
    <property type="protein sequence ID" value="MBK6973500.1"/>
    <property type="molecule type" value="Genomic_DNA"/>
</dbReference>
<sequence length="658" mass="72471">MAQRHSASLSRTEDSLLPGVRAPDAKPQTIEKSWDRCRSYGLDLGTKPDFGPVRKDFLSEELEKNHNLVSHALPVLETLYQQLSGSYSMVVLTDEQGLILHSLGDKPFLERAQQVALQPGVSWSEDSRGTNAIGTALIERSPICVNGAEHFLKANRFLTCSAVPIIDPHGRMVGVLDVTGDHRGYSSHTIALVKMSAQMIENHLYSDAFPDGIAIHMHSRPEFLGTLCEGIISFSPEGEFVSANRSACSMLGRSLADLRSHTFSTLFGNRIQHVLDQALAQGDVPLRLSLASGAQVLGRVRVGARVRRPMRIFTFDRKGDPQPPEAPDEQVETGSGALAGLMTGDPQIEAVCSKLRRVLGRDITILIQGETGTGKELIANAIHEDSPRAQAPFVAVNCASIPDTLIESELFGYEEGAFTGAKRKGNVGKILQADGGTLFLDEIGDMPLNLQARLLRVLQERKVTPLGSIKSYPVDIAIVCATNRKLREMVARGEFREDLYYRLNGLTVNLPPLRARSDIRTVVERVLRTEAPAGSRPCVDDEVMEMFLRHPWPGNLRQLTCLLRTALVMADEDGEIRREHLPDDFLDELTEPQSRVALQPIPPVPAAGESRASFSDRLDDLELQAIREALEKHRGNVSAASRQLGISRNTIYRKMRSL</sequence>
<dbReference type="Pfam" id="PF00158">
    <property type="entry name" value="Sigma54_activat"/>
    <property type="match status" value="1"/>
</dbReference>
<dbReference type="Gene3D" id="3.40.50.300">
    <property type="entry name" value="P-loop containing nucleotide triphosphate hydrolases"/>
    <property type="match status" value="1"/>
</dbReference>
<evidence type="ECO:0000256" key="2">
    <source>
        <dbReference type="ARBA" id="ARBA00022840"/>
    </source>
</evidence>
<dbReference type="InterPro" id="IPR025662">
    <property type="entry name" value="Sigma_54_int_dom_ATP-bd_1"/>
</dbReference>
<evidence type="ECO:0000256" key="5">
    <source>
        <dbReference type="ARBA" id="ARBA00023163"/>
    </source>
</evidence>
<accession>A0A9D7DZ15</accession>
<dbReference type="InterPro" id="IPR003593">
    <property type="entry name" value="AAA+_ATPase"/>
</dbReference>
<dbReference type="InterPro" id="IPR000014">
    <property type="entry name" value="PAS"/>
</dbReference>
<dbReference type="Pfam" id="PF01590">
    <property type="entry name" value="GAF"/>
    <property type="match status" value="1"/>
</dbReference>
<dbReference type="CDD" id="cd00009">
    <property type="entry name" value="AAA"/>
    <property type="match status" value="1"/>
</dbReference>
<evidence type="ECO:0000259" key="7">
    <source>
        <dbReference type="PROSITE" id="PS50045"/>
    </source>
</evidence>
<dbReference type="GO" id="GO:0005524">
    <property type="term" value="F:ATP binding"/>
    <property type="evidence" value="ECO:0007669"/>
    <property type="project" value="UniProtKB-KW"/>
</dbReference>
<dbReference type="Proteomes" id="UP000807785">
    <property type="component" value="Unassembled WGS sequence"/>
</dbReference>
<name>A0A9D7DZ15_9PROT</name>
<evidence type="ECO:0000256" key="3">
    <source>
        <dbReference type="ARBA" id="ARBA00023015"/>
    </source>
</evidence>
<dbReference type="InterPro" id="IPR025943">
    <property type="entry name" value="Sigma_54_int_dom_ATP-bd_2"/>
</dbReference>
<dbReference type="Gene3D" id="1.10.10.60">
    <property type="entry name" value="Homeodomain-like"/>
    <property type="match status" value="1"/>
</dbReference>
<dbReference type="InterPro" id="IPR035965">
    <property type="entry name" value="PAS-like_dom_sf"/>
</dbReference>
<feature type="region of interest" description="Disordered" evidence="6">
    <location>
        <begin position="1"/>
        <end position="28"/>
    </location>
</feature>
<evidence type="ECO:0000313" key="9">
    <source>
        <dbReference type="Proteomes" id="UP000807785"/>
    </source>
</evidence>
<organism evidence="8 9">
    <name type="scientific">Candidatus Methylophosphatis roskildensis</name>
    <dbReference type="NCBI Taxonomy" id="2899263"/>
    <lineage>
        <taxon>Bacteria</taxon>
        <taxon>Pseudomonadati</taxon>
        <taxon>Pseudomonadota</taxon>
        <taxon>Betaproteobacteria</taxon>
        <taxon>Nitrosomonadales</taxon>
        <taxon>Sterolibacteriaceae</taxon>
        <taxon>Candidatus Methylophosphatis</taxon>
    </lineage>
</organism>
<comment type="caution">
    <text evidence="8">The sequence shown here is derived from an EMBL/GenBank/DDBJ whole genome shotgun (WGS) entry which is preliminary data.</text>
</comment>
<dbReference type="InterPro" id="IPR002197">
    <property type="entry name" value="HTH_Fis"/>
</dbReference>
<dbReference type="Gene3D" id="1.10.8.60">
    <property type="match status" value="1"/>
</dbReference>
<evidence type="ECO:0000256" key="1">
    <source>
        <dbReference type="ARBA" id="ARBA00022741"/>
    </source>
</evidence>
<dbReference type="InterPro" id="IPR002078">
    <property type="entry name" value="Sigma_54_int"/>
</dbReference>
<dbReference type="GO" id="GO:0043565">
    <property type="term" value="F:sequence-specific DNA binding"/>
    <property type="evidence" value="ECO:0007669"/>
    <property type="project" value="InterPro"/>
</dbReference>
<dbReference type="PROSITE" id="PS00676">
    <property type="entry name" value="SIGMA54_INTERACT_2"/>
    <property type="match status" value="1"/>
</dbReference>
<feature type="domain" description="Sigma-54 factor interaction" evidence="7">
    <location>
        <begin position="341"/>
        <end position="568"/>
    </location>
</feature>
<keyword evidence="4" id="KW-0238">DNA-binding</keyword>
<dbReference type="GO" id="GO:0006355">
    <property type="term" value="P:regulation of DNA-templated transcription"/>
    <property type="evidence" value="ECO:0007669"/>
    <property type="project" value="InterPro"/>
</dbReference>
<evidence type="ECO:0000256" key="6">
    <source>
        <dbReference type="SAM" id="MobiDB-lite"/>
    </source>
</evidence>
<proteinExistence type="predicted"/>
<dbReference type="PROSITE" id="PS50045">
    <property type="entry name" value="SIGMA54_INTERACT_4"/>
    <property type="match status" value="1"/>
</dbReference>
<dbReference type="Gene3D" id="3.30.450.20">
    <property type="entry name" value="PAS domain"/>
    <property type="match status" value="1"/>
</dbReference>
<dbReference type="PROSITE" id="PS00675">
    <property type="entry name" value="SIGMA54_INTERACT_1"/>
    <property type="match status" value="1"/>
</dbReference>
<evidence type="ECO:0000256" key="4">
    <source>
        <dbReference type="ARBA" id="ARBA00023125"/>
    </source>
</evidence>
<keyword evidence="3" id="KW-0805">Transcription regulation</keyword>
<dbReference type="InterPro" id="IPR058031">
    <property type="entry name" value="AAA_lid_NorR"/>
</dbReference>
<dbReference type="InterPro" id="IPR027417">
    <property type="entry name" value="P-loop_NTPase"/>
</dbReference>
<feature type="compositionally biased region" description="Polar residues" evidence="6">
    <location>
        <begin position="1"/>
        <end position="10"/>
    </location>
</feature>
<dbReference type="SUPFAM" id="SSF52540">
    <property type="entry name" value="P-loop containing nucleoside triphosphate hydrolases"/>
    <property type="match status" value="1"/>
</dbReference>
<dbReference type="SMART" id="SM00382">
    <property type="entry name" value="AAA"/>
    <property type="match status" value="1"/>
</dbReference>
<dbReference type="Gene3D" id="3.30.450.40">
    <property type="match status" value="1"/>
</dbReference>
<evidence type="ECO:0000313" key="8">
    <source>
        <dbReference type="EMBL" id="MBK6973500.1"/>
    </source>
</evidence>
<gene>
    <name evidence="8" type="ORF">IPH26_11355</name>
</gene>
<dbReference type="PANTHER" id="PTHR32071:SF77">
    <property type="entry name" value="TRANSCRIPTIONAL REGULATORY PROTEIN"/>
    <property type="match status" value="1"/>
</dbReference>
<dbReference type="SUPFAM" id="SSF46689">
    <property type="entry name" value="Homeodomain-like"/>
    <property type="match status" value="1"/>
</dbReference>
<reference evidence="9" key="1">
    <citation type="journal article" date="2021" name="Nat. Commun.">
        <title>Connecting structure to function with the recovery of over 1000 high-quality metagenome-assembled genomes from activated sludge using long-read sequencing.</title>
        <authorList>
            <person name="Singleton C.M."/>
            <person name="Petriglieri F."/>
            <person name="Kristensen J.M."/>
            <person name="Kirkegaard R.H."/>
            <person name="Michaelsen T.Y."/>
            <person name="Andersen M.H."/>
            <person name="Kondrotaite Z."/>
            <person name="Karst S.M."/>
            <person name="Dueholm M.S."/>
            <person name="Nielsen P.H."/>
            <person name="Albertsen M."/>
        </authorList>
    </citation>
    <scope>NUCLEOTIDE SEQUENCE [LARGE SCALE GENOMIC DNA]</scope>
</reference>
<dbReference type="PANTHER" id="PTHR32071">
    <property type="entry name" value="TRANSCRIPTIONAL REGULATORY PROTEIN"/>
    <property type="match status" value="1"/>
</dbReference>
<dbReference type="CDD" id="cd00130">
    <property type="entry name" value="PAS"/>
    <property type="match status" value="1"/>
</dbReference>
<dbReference type="InterPro" id="IPR009057">
    <property type="entry name" value="Homeodomain-like_sf"/>
</dbReference>
<dbReference type="SUPFAM" id="SSF55781">
    <property type="entry name" value="GAF domain-like"/>
    <property type="match status" value="1"/>
</dbReference>
<keyword evidence="5" id="KW-0804">Transcription</keyword>